<organism evidence="5 6">
    <name type="scientific">Candidula unifasciata</name>
    <dbReference type="NCBI Taxonomy" id="100452"/>
    <lineage>
        <taxon>Eukaryota</taxon>
        <taxon>Metazoa</taxon>
        <taxon>Spiralia</taxon>
        <taxon>Lophotrochozoa</taxon>
        <taxon>Mollusca</taxon>
        <taxon>Gastropoda</taxon>
        <taxon>Heterobranchia</taxon>
        <taxon>Euthyneura</taxon>
        <taxon>Panpulmonata</taxon>
        <taxon>Eupulmonata</taxon>
        <taxon>Stylommatophora</taxon>
        <taxon>Helicina</taxon>
        <taxon>Helicoidea</taxon>
        <taxon>Geomitridae</taxon>
        <taxon>Candidula</taxon>
    </lineage>
</organism>
<dbReference type="InterPro" id="IPR036552">
    <property type="entry name" value="CBF_bsu_sf"/>
</dbReference>
<dbReference type="PANTHER" id="PTHR10276:SF3">
    <property type="entry name" value="CORE-BINDING FACTOR SUBUNIT BETA"/>
    <property type="match status" value="1"/>
</dbReference>
<proteinExistence type="inferred from homology"/>
<feature type="non-terminal residue" evidence="5">
    <location>
        <position position="206"/>
    </location>
</feature>
<dbReference type="OrthoDB" id="10026505at2759"/>
<keyword evidence="6" id="KW-1185">Reference proteome</keyword>
<evidence type="ECO:0000256" key="1">
    <source>
        <dbReference type="ARBA" id="ARBA00004123"/>
    </source>
</evidence>
<evidence type="ECO:0000313" key="6">
    <source>
        <dbReference type="Proteomes" id="UP000678393"/>
    </source>
</evidence>
<gene>
    <name evidence="5" type="ORF">CUNI_LOCUS20855</name>
</gene>
<dbReference type="AlphaFoldDB" id="A0A8S4A0D5"/>
<dbReference type="GO" id="GO:0006357">
    <property type="term" value="P:regulation of transcription by RNA polymerase II"/>
    <property type="evidence" value="ECO:0007669"/>
    <property type="project" value="TreeGrafter"/>
</dbReference>
<evidence type="ECO:0000256" key="3">
    <source>
        <dbReference type="ARBA" id="ARBA00025734"/>
    </source>
</evidence>
<accession>A0A8S4A0D5</accession>
<comment type="similarity">
    <text evidence="3">Belongs to the CBF-beta family.</text>
</comment>
<dbReference type="PANTHER" id="PTHR10276">
    <property type="entry name" value="CORE-BINDING FACTOR, BETA SUBUNIT"/>
    <property type="match status" value="1"/>
</dbReference>
<evidence type="ECO:0000256" key="4">
    <source>
        <dbReference type="SAM" id="Coils"/>
    </source>
</evidence>
<dbReference type="EMBL" id="CAJHNH020008135">
    <property type="protein sequence ID" value="CAG5135297.1"/>
    <property type="molecule type" value="Genomic_DNA"/>
</dbReference>
<reference evidence="5" key="1">
    <citation type="submission" date="2021-04" db="EMBL/GenBank/DDBJ databases">
        <authorList>
            <consortium name="Molecular Ecology Group"/>
        </authorList>
    </citation>
    <scope>NUCLEOTIDE SEQUENCE</scope>
</reference>
<dbReference type="GO" id="GO:0043565">
    <property type="term" value="F:sequence-specific DNA binding"/>
    <property type="evidence" value="ECO:0007669"/>
    <property type="project" value="TreeGrafter"/>
</dbReference>
<dbReference type="Gene3D" id="2.40.250.10">
    <property type="entry name" value="Core binding factor, beta subunit"/>
    <property type="match status" value="1"/>
</dbReference>
<dbReference type="FunFam" id="2.40.250.10:FF:000001">
    <property type="entry name" value="Core-binding factor subunit beta"/>
    <property type="match status" value="1"/>
</dbReference>
<dbReference type="Proteomes" id="UP000678393">
    <property type="component" value="Unassembled WGS sequence"/>
</dbReference>
<keyword evidence="2" id="KW-0539">Nucleus</keyword>
<keyword evidence="4" id="KW-0175">Coiled coil</keyword>
<evidence type="ECO:0008006" key="7">
    <source>
        <dbReference type="Google" id="ProtNLM"/>
    </source>
</evidence>
<name>A0A8S4A0D5_9EUPU</name>
<evidence type="ECO:0000313" key="5">
    <source>
        <dbReference type="EMBL" id="CAG5135297.1"/>
    </source>
</evidence>
<protein>
    <recommendedName>
        <fullName evidence="7">Core-binding factor subunit beta</fullName>
    </recommendedName>
</protein>
<sequence>MDERQPESMLSFAANTSDCEVGKQFIFAMPRVVPDQRITFENDELFRKLSRDSEVRYTGFRDRPQEERQLRFQAEVREGHADLAFVVTGTNLQLNFVRNSWSDRPEDRVPTMEFVNFDQEPGKVHLKSQFILNGVCVVWKGWLDLVRLDGVGCLEFDVERAEIEDSLLREQIEENKRRVQEFEDRRRQRQLEQQRQAASEAEVVAA</sequence>
<feature type="coiled-coil region" evidence="4">
    <location>
        <begin position="158"/>
        <end position="192"/>
    </location>
</feature>
<evidence type="ECO:0000256" key="2">
    <source>
        <dbReference type="ARBA" id="ARBA00023242"/>
    </source>
</evidence>
<comment type="subcellular location">
    <subcellularLocation>
        <location evidence="1">Nucleus</location>
    </subcellularLocation>
</comment>
<dbReference type="Pfam" id="PF02312">
    <property type="entry name" value="CBF_beta"/>
    <property type="match status" value="1"/>
</dbReference>
<dbReference type="GO" id="GO:0016513">
    <property type="term" value="C:core-binding factor complex"/>
    <property type="evidence" value="ECO:0007669"/>
    <property type="project" value="TreeGrafter"/>
</dbReference>
<dbReference type="GO" id="GO:0003713">
    <property type="term" value="F:transcription coactivator activity"/>
    <property type="evidence" value="ECO:0007669"/>
    <property type="project" value="InterPro"/>
</dbReference>
<dbReference type="InterPro" id="IPR003417">
    <property type="entry name" value="CBF_beta"/>
</dbReference>
<dbReference type="SUPFAM" id="SSF50723">
    <property type="entry name" value="Core binding factor beta, CBF"/>
    <property type="match status" value="1"/>
</dbReference>
<comment type="caution">
    <text evidence="5">The sequence shown here is derived from an EMBL/GenBank/DDBJ whole genome shotgun (WGS) entry which is preliminary data.</text>
</comment>